<evidence type="ECO:0000313" key="3">
    <source>
        <dbReference type="EMBL" id="SFI18460.1"/>
    </source>
</evidence>
<feature type="compositionally biased region" description="Low complexity" evidence="1">
    <location>
        <begin position="122"/>
        <end position="139"/>
    </location>
</feature>
<dbReference type="SUPFAM" id="SSF159888">
    <property type="entry name" value="YdhG-like"/>
    <property type="match status" value="1"/>
</dbReference>
<evidence type="ECO:0000256" key="1">
    <source>
        <dbReference type="SAM" id="MobiDB-lite"/>
    </source>
</evidence>
<dbReference type="Pfam" id="PF08818">
    <property type="entry name" value="DUF1801"/>
    <property type="match status" value="1"/>
</dbReference>
<gene>
    <name evidence="3" type="ORF">SAMN04487751_0190</name>
</gene>
<dbReference type="Gene3D" id="3.90.1150.200">
    <property type="match status" value="1"/>
</dbReference>
<organism evidence="3 4">
    <name type="scientific">Microbacterium saccharophilum</name>
    <dbReference type="NCBI Taxonomy" id="1213358"/>
    <lineage>
        <taxon>Bacteria</taxon>
        <taxon>Bacillati</taxon>
        <taxon>Actinomycetota</taxon>
        <taxon>Actinomycetes</taxon>
        <taxon>Micrococcales</taxon>
        <taxon>Microbacteriaceae</taxon>
        <taxon>Microbacterium</taxon>
    </lineage>
</organism>
<comment type="caution">
    <text evidence="3">The sequence shown here is derived from an EMBL/GenBank/DDBJ whole genome shotgun (WGS) entry which is preliminary data.</text>
</comment>
<feature type="domain" description="YdhG-like" evidence="2">
    <location>
        <begin position="24"/>
        <end position="100"/>
    </location>
</feature>
<dbReference type="RefSeq" id="WP_231478541.1">
    <property type="nucleotide sequence ID" value="NZ_FOQZ01000001.1"/>
</dbReference>
<evidence type="ECO:0000259" key="2">
    <source>
        <dbReference type="Pfam" id="PF08818"/>
    </source>
</evidence>
<evidence type="ECO:0000313" key="4">
    <source>
        <dbReference type="Proteomes" id="UP000198702"/>
    </source>
</evidence>
<dbReference type="EMBL" id="FOQZ01000001">
    <property type="protein sequence ID" value="SFI18460.1"/>
    <property type="molecule type" value="Genomic_DNA"/>
</dbReference>
<reference evidence="3 4" key="1">
    <citation type="submission" date="2016-10" db="EMBL/GenBank/DDBJ databases">
        <authorList>
            <person name="Varghese N."/>
            <person name="Submissions S."/>
        </authorList>
    </citation>
    <scope>NUCLEOTIDE SEQUENCE [LARGE SCALE GENOMIC DNA]</scope>
    <source>
        <strain evidence="3 4">UNC380MFSha3.1</strain>
    </source>
</reference>
<sequence>MGTIDDYLAELDPADAAVIGHAYDVARAAVPEAEQGLGYGMPALTYRGKSLLSLMRAKRHIGVYPFSPAAIIEIAPLLDGVDTAKGTIRLAPETPLPDETSARSCWRGRRRSTGRDRAQPRTSETAIASITTAMIPSSTRHARGLDSQRPR</sequence>
<feature type="region of interest" description="Disordered" evidence="1">
    <location>
        <begin position="91"/>
        <end position="151"/>
    </location>
</feature>
<protein>
    <submittedName>
        <fullName evidence="3">Uncharacterized conserved protein YdhG, YjbR/CyaY-like superfamily, DUF1801 family</fullName>
    </submittedName>
</protein>
<proteinExistence type="predicted"/>
<accession>A0A7Z7GCY8</accession>
<dbReference type="InterPro" id="IPR014922">
    <property type="entry name" value="YdhG-like"/>
</dbReference>
<dbReference type="Proteomes" id="UP000198702">
    <property type="component" value="Unassembled WGS sequence"/>
</dbReference>
<name>A0A7Z7GCY8_9MICO</name>
<dbReference type="AlphaFoldDB" id="A0A7Z7GCY8"/>